<gene>
    <name evidence="1" type="ORF">SSLN_LOCUS3436</name>
</gene>
<evidence type="ECO:0000313" key="2">
    <source>
        <dbReference type="Proteomes" id="UP000275846"/>
    </source>
</evidence>
<evidence type="ECO:0000313" key="3">
    <source>
        <dbReference type="WBParaSite" id="SSLN_0000353901-mRNA-1"/>
    </source>
</evidence>
<accession>A0A183SGT8</accession>
<organism evidence="3">
    <name type="scientific">Schistocephalus solidus</name>
    <name type="common">Tapeworm</name>
    <dbReference type="NCBI Taxonomy" id="70667"/>
    <lineage>
        <taxon>Eukaryota</taxon>
        <taxon>Metazoa</taxon>
        <taxon>Spiralia</taxon>
        <taxon>Lophotrochozoa</taxon>
        <taxon>Platyhelminthes</taxon>
        <taxon>Cestoda</taxon>
        <taxon>Eucestoda</taxon>
        <taxon>Diphyllobothriidea</taxon>
        <taxon>Diphyllobothriidae</taxon>
        <taxon>Schistocephalus</taxon>
    </lineage>
</organism>
<protein>
    <submittedName>
        <fullName evidence="3">DUF222 domain-containing protein</fullName>
    </submittedName>
</protein>
<dbReference type="AlphaFoldDB" id="A0A183SGT8"/>
<dbReference type="Proteomes" id="UP000275846">
    <property type="component" value="Unassembled WGS sequence"/>
</dbReference>
<keyword evidence="2" id="KW-1185">Reference proteome</keyword>
<reference evidence="1 2" key="2">
    <citation type="submission" date="2018-11" db="EMBL/GenBank/DDBJ databases">
        <authorList>
            <consortium name="Pathogen Informatics"/>
        </authorList>
    </citation>
    <scope>NUCLEOTIDE SEQUENCE [LARGE SCALE GENOMIC DNA]</scope>
    <source>
        <strain evidence="1 2">NST_G2</strain>
    </source>
</reference>
<reference evidence="3" key="1">
    <citation type="submission" date="2016-06" db="UniProtKB">
        <authorList>
            <consortium name="WormBaseParasite"/>
        </authorList>
    </citation>
    <scope>IDENTIFICATION</scope>
</reference>
<sequence>MWGGEGRAETVGVEAEGLFPAREDRTVLRRYGNCPSLGVASMRSRGAFDWCAGIPHTAQAAVMTPFDDHCPVDGP</sequence>
<dbReference type="EMBL" id="UYSU01032537">
    <property type="protein sequence ID" value="VDL89821.1"/>
    <property type="molecule type" value="Genomic_DNA"/>
</dbReference>
<evidence type="ECO:0000313" key="1">
    <source>
        <dbReference type="EMBL" id="VDL89821.1"/>
    </source>
</evidence>
<name>A0A183SGT8_SCHSO</name>
<dbReference type="WBParaSite" id="SSLN_0000353901-mRNA-1">
    <property type="protein sequence ID" value="SSLN_0000353901-mRNA-1"/>
    <property type="gene ID" value="SSLN_0000353901"/>
</dbReference>
<proteinExistence type="predicted"/>